<reference evidence="1" key="1">
    <citation type="journal article" date="2015" name="Proc. Natl. Acad. Sci. U.S.A.">
        <title>Networks of energetic and metabolic interactions define dynamics in microbial communities.</title>
        <authorList>
            <person name="Embree M."/>
            <person name="Liu J.K."/>
            <person name="Al-Bassam M.M."/>
            <person name="Zengler K."/>
        </authorList>
    </citation>
    <scope>NUCLEOTIDE SEQUENCE</scope>
</reference>
<gene>
    <name evidence="1" type="ORF">ASZ90_016376</name>
</gene>
<sequence length="38" mass="4785">MDYYKSGLIPKFWINEMKQQYKLKYENLLKNRENISRT</sequence>
<protein>
    <submittedName>
        <fullName evidence="1">Uncharacterized protein</fullName>
    </submittedName>
</protein>
<dbReference type="AlphaFoldDB" id="A0A0W8EXU6"/>
<dbReference type="EMBL" id="LNQE01001718">
    <property type="protein sequence ID" value="KUG13423.1"/>
    <property type="molecule type" value="Genomic_DNA"/>
</dbReference>
<name>A0A0W8EXU6_9ZZZZ</name>
<organism evidence="1">
    <name type="scientific">hydrocarbon metagenome</name>
    <dbReference type="NCBI Taxonomy" id="938273"/>
    <lineage>
        <taxon>unclassified sequences</taxon>
        <taxon>metagenomes</taxon>
        <taxon>ecological metagenomes</taxon>
    </lineage>
</organism>
<proteinExistence type="predicted"/>
<evidence type="ECO:0000313" key="1">
    <source>
        <dbReference type="EMBL" id="KUG13423.1"/>
    </source>
</evidence>
<comment type="caution">
    <text evidence="1">The sequence shown here is derived from an EMBL/GenBank/DDBJ whole genome shotgun (WGS) entry which is preliminary data.</text>
</comment>
<accession>A0A0W8EXU6</accession>